<organism evidence="2 3">
    <name type="scientific">Actinoalloteichus fjordicus</name>
    <dbReference type="NCBI Taxonomy" id="1612552"/>
    <lineage>
        <taxon>Bacteria</taxon>
        <taxon>Bacillati</taxon>
        <taxon>Actinomycetota</taxon>
        <taxon>Actinomycetes</taxon>
        <taxon>Pseudonocardiales</taxon>
        <taxon>Pseudonocardiaceae</taxon>
        <taxon>Actinoalloteichus</taxon>
    </lineage>
</organism>
<accession>A0AAC9LEA3</accession>
<feature type="signal peptide" evidence="1">
    <location>
        <begin position="1"/>
        <end position="24"/>
    </location>
</feature>
<keyword evidence="1" id="KW-0732">Signal</keyword>
<keyword evidence="3" id="KW-1185">Reference proteome</keyword>
<gene>
    <name evidence="2" type="ORF">UA74_21730</name>
</gene>
<evidence type="ECO:0000313" key="3">
    <source>
        <dbReference type="Proteomes" id="UP000185511"/>
    </source>
</evidence>
<evidence type="ECO:0000313" key="2">
    <source>
        <dbReference type="EMBL" id="APU16368.1"/>
    </source>
</evidence>
<sequence length="240" mass="25511">MTKSSRGLLGLCVPLFLLTLSGCGGGVSSGDVAAGPASTAPSAPTAVQVRDGATADVQEAFDIYTEAALARDGERATAVLASPVHRFYDEARHLALSATADELHGLSPTTQITVYVFRAEVDPELLRSGSVTELLTEAFVRGLIGEQAIDSAELGSIEVDGDTASAEVFSDGEEIPYRFQFLREDEVWKVDIGPIVEIADETFTMMAEQQDIPVEQFVEDMLVQQYGPEEAAALANPLDG</sequence>
<evidence type="ECO:0000256" key="1">
    <source>
        <dbReference type="SAM" id="SignalP"/>
    </source>
</evidence>
<name>A0AAC9LEA3_9PSEU</name>
<dbReference type="Proteomes" id="UP000185511">
    <property type="component" value="Chromosome"/>
</dbReference>
<dbReference type="KEGG" id="acad:UA74_21730"/>
<dbReference type="EMBL" id="CP016076">
    <property type="protein sequence ID" value="APU16368.1"/>
    <property type="molecule type" value="Genomic_DNA"/>
</dbReference>
<protein>
    <recommendedName>
        <fullName evidence="4">Lipoprotein</fullName>
    </recommendedName>
</protein>
<dbReference type="RefSeq" id="WP_157434368.1">
    <property type="nucleotide sequence ID" value="NZ_CP016076.1"/>
</dbReference>
<evidence type="ECO:0008006" key="4">
    <source>
        <dbReference type="Google" id="ProtNLM"/>
    </source>
</evidence>
<feature type="chain" id="PRO_5041961406" description="Lipoprotein" evidence="1">
    <location>
        <begin position="25"/>
        <end position="240"/>
    </location>
</feature>
<proteinExistence type="predicted"/>
<reference evidence="3" key="1">
    <citation type="submission" date="2016-06" db="EMBL/GenBank/DDBJ databases">
        <title>Complete genome sequence of Actinoalloteichus fjordicus DSM 46855 (=ADI127-17), type strain of the new species Actinoalloteichus fjordicus.</title>
        <authorList>
            <person name="Ruckert C."/>
            <person name="Nouioui I."/>
            <person name="Willmese J."/>
            <person name="van Wezel G."/>
            <person name="Klenk H.-P."/>
            <person name="Kalinowski J."/>
            <person name="Zotchev S.B."/>
        </authorList>
    </citation>
    <scope>NUCLEOTIDE SEQUENCE [LARGE SCALE GENOMIC DNA]</scope>
    <source>
        <strain evidence="3">ADI127-7</strain>
    </source>
</reference>
<dbReference type="PROSITE" id="PS51257">
    <property type="entry name" value="PROKAR_LIPOPROTEIN"/>
    <property type="match status" value="1"/>
</dbReference>
<dbReference type="AlphaFoldDB" id="A0AAC9LEA3"/>